<protein>
    <submittedName>
        <fullName evidence="2">Uncharacterized protein</fullName>
    </submittedName>
</protein>
<comment type="caution">
    <text evidence="2">The sequence shown here is derived from an EMBL/GenBank/DDBJ whole genome shotgun (WGS) entry which is preliminary data.</text>
</comment>
<keyword evidence="1" id="KW-0812">Transmembrane</keyword>
<dbReference type="PATRIC" id="fig|1308866.3.peg.3132"/>
<reference evidence="2 3" key="1">
    <citation type="submission" date="2013-03" db="EMBL/GenBank/DDBJ databases">
        <title>Draft genome sequence of Gracibacillus halophilus YIM-C55.5, a moderately halophilic and thermophilic organism from the Xiaochaidamu salt lake.</title>
        <authorList>
            <person name="Sugumar T."/>
            <person name="Polireddy D.R."/>
            <person name="Antony A."/>
            <person name="Madhava Y.R."/>
            <person name="Sivakumar N."/>
        </authorList>
    </citation>
    <scope>NUCLEOTIDE SEQUENCE [LARGE SCALE GENOMIC DNA]</scope>
    <source>
        <strain evidence="2 3">YIM-C55.5</strain>
    </source>
</reference>
<organism evidence="2 3">
    <name type="scientific">Gracilibacillus halophilus YIM-C55.5</name>
    <dbReference type="NCBI Taxonomy" id="1308866"/>
    <lineage>
        <taxon>Bacteria</taxon>
        <taxon>Bacillati</taxon>
        <taxon>Bacillota</taxon>
        <taxon>Bacilli</taxon>
        <taxon>Bacillales</taxon>
        <taxon>Bacillaceae</taxon>
        <taxon>Gracilibacillus</taxon>
    </lineage>
</organism>
<evidence type="ECO:0000256" key="1">
    <source>
        <dbReference type="SAM" id="Phobius"/>
    </source>
</evidence>
<keyword evidence="1" id="KW-1133">Transmembrane helix</keyword>
<evidence type="ECO:0000313" key="2">
    <source>
        <dbReference type="EMBL" id="ENH95547.1"/>
    </source>
</evidence>
<accession>N4WH84</accession>
<name>N4WH84_9BACI</name>
<keyword evidence="1" id="KW-0472">Membrane</keyword>
<dbReference type="STRING" id="1308866.J416_15557"/>
<feature type="transmembrane region" description="Helical" evidence="1">
    <location>
        <begin position="25"/>
        <end position="47"/>
    </location>
</feature>
<keyword evidence="3" id="KW-1185">Reference proteome</keyword>
<evidence type="ECO:0000313" key="3">
    <source>
        <dbReference type="Proteomes" id="UP000012283"/>
    </source>
</evidence>
<proteinExistence type="predicted"/>
<dbReference type="eggNOG" id="ENOG5033F2B">
    <property type="taxonomic scope" value="Bacteria"/>
</dbReference>
<gene>
    <name evidence="2" type="ORF">J416_15557</name>
</gene>
<dbReference type="EMBL" id="APML01000094">
    <property type="protein sequence ID" value="ENH95547.1"/>
    <property type="molecule type" value="Genomic_DNA"/>
</dbReference>
<dbReference type="AlphaFoldDB" id="N4WH84"/>
<sequence length="53" mass="6194">MLRFIDDLAGALYDILKFIIRSISYLLAGMIIVAIPMYLIVWVFSFFSNHHPF</sequence>
<dbReference type="Proteomes" id="UP000012283">
    <property type="component" value="Unassembled WGS sequence"/>
</dbReference>